<keyword evidence="1 4" id="KW-0489">Methyltransferase</keyword>
<dbReference type="PANTHER" id="PTHR11061:SF30">
    <property type="entry name" value="TRNA (URACIL(54)-C(5))-METHYLTRANSFERASE"/>
    <property type="match status" value="1"/>
</dbReference>
<dbReference type="InterPro" id="IPR010280">
    <property type="entry name" value="U5_MeTrfase_fam"/>
</dbReference>
<dbReference type="InterPro" id="IPR012340">
    <property type="entry name" value="NA-bd_OB-fold"/>
</dbReference>
<dbReference type="PROSITE" id="PS01230">
    <property type="entry name" value="TRMA_1"/>
    <property type="match status" value="1"/>
</dbReference>
<evidence type="ECO:0000313" key="7">
    <source>
        <dbReference type="EMBL" id="PMC59125.1"/>
    </source>
</evidence>
<feature type="binding site" evidence="4">
    <location>
        <position position="396"/>
    </location>
    <ligand>
        <name>S-adenosyl-L-methionine</name>
        <dbReference type="ChEBI" id="CHEBI:59789"/>
    </ligand>
</feature>
<comment type="similarity">
    <text evidence="4">Belongs to the class I-like SAM-binding methyltransferase superfamily. RNA M5U methyltransferase family.</text>
</comment>
<feature type="binding site" evidence="4">
    <location>
        <position position="327"/>
    </location>
    <ligand>
        <name>S-adenosyl-L-methionine</name>
        <dbReference type="ChEBI" id="CHEBI:59789"/>
    </ligand>
</feature>
<dbReference type="InterPro" id="IPR030390">
    <property type="entry name" value="MeTrfase_TrmA_AS"/>
</dbReference>
<feature type="binding site" evidence="4">
    <location>
        <position position="298"/>
    </location>
    <ligand>
        <name>S-adenosyl-L-methionine</name>
        <dbReference type="ChEBI" id="CHEBI:59789"/>
    </ligand>
</feature>
<dbReference type="SUPFAM" id="SSF50249">
    <property type="entry name" value="Nucleic acid-binding proteins"/>
    <property type="match status" value="1"/>
</dbReference>
<evidence type="ECO:0000256" key="1">
    <source>
        <dbReference type="ARBA" id="ARBA00022603"/>
    </source>
</evidence>
<dbReference type="InterPro" id="IPR029063">
    <property type="entry name" value="SAM-dependent_MTases_sf"/>
</dbReference>
<evidence type="ECO:0000256" key="3">
    <source>
        <dbReference type="ARBA" id="ARBA00022691"/>
    </source>
</evidence>
<evidence type="ECO:0000259" key="6">
    <source>
        <dbReference type="PROSITE" id="PS50926"/>
    </source>
</evidence>
<accession>A0A2N6SPX9</accession>
<dbReference type="AlphaFoldDB" id="A0A2N6SPX9"/>
<dbReference type="Pfam" id="PF05958">
    <property type="entry name" value="tRNA_U5-meth_tr"/>
    <property type="match status" value="1"/>
</dbReference>
<feature type="domain" description="TRAM" evidence="6">
    <location>
        <begin position="5"/>
        <end position="72"/>
    </location>
</feature>
<proteinExistence type="inferred from homology"/>
<gene>
    <name evidence="7" type="ORF">CJ205_00005</name>
</gene>
<organism evidence="7 8">
    <name type="scientific">Dolosicoccus paucivorans</name>
    <dbReference type="NCBI Taxonomy" id="84521"/>
    <lineage>
        <taxon>Bacteria</taxon>
        <taxon>Bacillati</taxon>
        <taxon>Bacillota</taxon>
        <taxon>Bacilli</taxon>
        <taxon>Lactobacillales</taxon>
        <taxon>Aerococcaceae</taxon>
        <taxon>Dolosicoccus</taxon>
    </lineage>
</organism>
<evidence type="ECO:0000256" key="4">
    <source>
        <dbReference type="PROSITE-ProRule" id="PRU01024"/>
    </source>
</evidence>
<dbReference type="PANTHER" id="PTHR11061">
    <property type="entry name" value="RNA M5U METHYLTRANSFERASE"/>
    <property type="match status" value="1"/>
</dbReference>
<dbReference type="Gene3D" id="2.40.50.1070">
    <property type="match status" value="1"/>
</dbReference>
<evidence type="ECO:0000313" key="8">
    <source>
        <dbReference type="Proteomes" id="UP000235682"/>
    </source>
</evidence>
<sequence>MTKKKTYPTETYDITIESINERGNGYARITHPPTRGHMGAGLQVFVPQVAPGDKVRVSVPNAKGRRRARLFDYELLQAGPNRDPEFEFRPDFSGGTPLIAMSYKAQLDYKQQMIEEYLDKVSVSSELVRPIIGMEQPIHYRNKMELTFGVDGSLGMHAQGNYKKVVDLKDSVLATKDMMTAKYIVQRWWLDSNLSAYNKETKEGLLRHLILRQSHQTKELMVGIVANGMPENYEALVQDLSVRLEAELPVLASLLWIENTSISERSYETTTHIISGNDHINEAFCDFTFRIWHDTFFQPNPVQAEKMVSIVEDLIKDKKYNQVVDLYCGIGTFSLPLAKQAEQLTGIEIVESSIESAKRNAKDNGITNAHFICSEARRGLEALKEQWGSPDLLVLDPPRSGAGGKMMRSIGRYQPGAIIYISCNPKELANDLVWLEDFGYEVTYVQPVDQFPHTVHSECIVMIEKKAND</sequence>
<dbReference type="GO" id="GO:0070475">
    <property type="term" value="P:rRNA base methylation"/>
    <property type="evidence" value="ECO:0007669"/>
    <property type="project" value="TreeGrafter"/>
</dbReference>
<dbReference type="EMBL" id="PNHE01000001">
    <property type="protein sequence ID" value="PMC59125.1"/>
    <property type="molecule type" value="Genomic_DNA"/>
</dbReference>
<keyword evidence="3 4" id="KW-0949">S-adenosyl-L-methionine</keyword>
<name>A0A2N6SPX9_9LACT</name>
<dbReference type="SUPFAM" id="SSF53335">
    <property type="entry name" value="S-adenosyl-L-methionine-dependent methyltransferases"/>
    <property type="match status" value="1"/>
</dbReference>
<feature type="active site" evidence="5">
    <location>
        <position position="423"/>
    </location>
</feature>
<evidence type="ECO:0000256" key="5">
    <source>
        <dbReference type="PROSITE-ProRule" id="PRU10015"/>
    </source>
</evidence>
<feature type="active site" description="Nucleophile" evidence="4">
    <location>
        <position position="423"/>
    </location>
</feature>
<reference evidence="7 8" key="1">
    <citation type="submission" date="2017-09" db="EMBL/GenBank/DDBJ databases">
        <title>Bacterial strain isolated from the female urinary microbiota.</title>
        <authorList>
            <person name="Thomas-White K."/>
            <person name="Kumar N."/>
            <person name="Forster S."/>
            <person name="Putonti C."/>
            <person name="Lawley T."/>
            <person name="Wolfe A.J."/>
        </authorList>
    </citation>
    <scope>NUCLEOTIDE SEQUENCE [LARGE SCALE GENOMIC DNA]</scope>
    <source>
        <strain evidence="7 8">UMB0852</strain>
    </source>
</reference>
<keyword evidence="8" id="KW-1185">Reference proteome</keyword>
<dbReference type="RefSeq" id="WP_102233243.1">
    <property type="nucleotide sequence ID" value="NZ_PNHE01000001.1"/>
</dbReference>
<dbReference type="PROSITE" id="PS50926">
    <property type="entry name" value="TRAM"/>
    <property type="match status" value="1"/>
</dbReference>
<dbReference type="PROSITE" id="PS51687">
    <property type="entry name" value="SAM_MT_RNA_M5U"/>
    <property type="match status" value="1"/>
</dbReference>
<dbReference type="NCBIfam" id="TIGR00479">
    <property type="entry name" value="rumA"/>
    <property type="match status" value="1"/>
</dbReference>
<dbReference type="GO" id="GO:0070041">
    <property type="term" value="F:rRNA (uridine-C5-)-methyltransferase activity"/>
    <property type="evidence" value="ECO:0007669"/>
    <property type="project" value="TreeGrafter"/>
</dbReference>
<comment type="caution">
    <text evidence="7">The sequence shown here is derived from an EMBL/GenBank/DDBJ whole genome shotgun (WGS) entry which is preliminary data.</text>
</comment>
<dbReference type="Gene3D" id="2.40.50.140">
    <property type="entry name" value="Nucleic acid-binding proteins"/>
    <property type="match status" value="1"/>
</dbReference>
<dbReference type="Gene3D" id="3.40.50.150">
    <property type="entry name" value="Vaccinia Virus protein VP39"/>
    <property type="match status" value="1"/>
</dbReference>
<dbReference type="Proteomes" id="UP000235682">
    <property type="component" value="Unassembled WGS sequence"/>
</dbReference>
<evidence type="ECO:0000256" key="2">
    <source>
        <dbReference type="ARBA" id="ARBA00022679"/>
    </source>
</evidence>
<dbReference type="InterPro" id="IPR002792">
    <property type="entry name" value="TRAM_dom"/>
</dbReference>
<feature type="binding site" evidence="4">
    <location>
        <position position="348"/>
    </location>
    <ligand>
        <name>S-adenosyl-L-methionine</name>
        <dbReference type="ChEBI" id="CHEBI:59789"/>
    </ligand>
</feature>
<dbReference type="FunFam" id="3.40.50.150:FF:000009">
    <property type="entry name" value="23S rRNA (Uracil(1939)-C(5))-methyltransferase RlmD"/>
    <property type="match status" value="1"/>
</dbReference>
<dbReference type="CDD" id="cd02440">
    <property type="entry name" value="AdoMet_MTases"/>
    <property type="match status" value="1"/>
</dbReference>
<protein>
    <submittedName>
        <fullName evidence="7">23S rRNA (Uracil(1939)-C(5))-methyltransferase RlmD</fullName>
    </submittedName>
</protein>
<keyword evidence="2 4" id="KW-0808">Transferase</keyword>